<protein>
    <submittedName>
        <fullName evidence="6">Uncharacterized protein</fullName>
    </submittedName>
</protein>
<evidence type="ECO:0000259" key="5">
    <source>
        <dbReference type="PROSITE" id="PS51900"/>
    </source>
</evidence>
<dbReference type="InterPro" id="IPR002104">
    <property type="entry name" value="Integrase_catalytic"/>
</dbReference>
<dbReference type="AlphaFoldDB" id="A0A7R7GV90"/>
<dbReference type="InterPro" id="IPR011010">
    <property type="entry name" value="DNA_brk_join_enz"/>
</dbReference>
<dbReference type="GO" id="GO:0015074">
    <property type="term" value="P:DNA integration"/>
    <property type="evidence" value="ECO:0007669"/>
    <property type="project" value="InterPro"/>
</dbReference>
<dbReference type="Proteomes" id="UP000595446">
    <property type="component" value="Chromosome"/>
</dbReference>
<dbReference type="SUPFAM" id="SSF56349">
    <property type="entry name" value="DNA breaking-rejoining enzymes"/>
    <property type="match status" value="1"/>
</dbReference>
<name>A0A7R7GV90_9MYCO</name>
<dbReference type="InterPro" id="IPR044068">
    <property type="entry name" value="CB"/>
</dbReference>
<dbReference type="PANTHER" id="PTHR30349:SF81">
    <property type="entry name" value="TYROSINE RECOMBINASE XERC"/>
    <property type="match status" value="1"/>
</dbReference>
<evidence type="ECO:0000313" key="6">
    <source>
        <dbReference type="EMBL" id="BCO36715.1"/>
    </source>
</evidence>
<evidence type="ECO:0000256" key="3">
    <source>
        <dbReference type="PROSITE-ProRule" id="PRU01248"/>
    </source>
</evidence>
<dbReference type="Pfam" id="PF00589">
    <property type="entry name" value="Phage_integrase"/>
    <property type="match status" value="1"/>
</dbReference>
<evidence type="ECO:0000256" key="2">
    <source>
        <dbReference type="ARBA" id="ARBA00023172"/>
    </source>
</evidence>
<dbReference type="GO" id="GO:0003677">
    <property type="term" value="F:DNA binding"/>
    <property type="evidence" value="ECO:0007669"/>
    <property type="project" value="UniProtKB-UniRule"/>
</dbReference>
<dbReference type="PANTHER" id="PTHR30349">
    <property type="entry name" value="PHAGE INTEGRASE-RELATED"/>
    <property type="match status" value="1"/>
</dbReference>
<dbReference type="RefSeq" id="WP_235435021.1">
    <property type="nucleotide sequence ID" value="NZ_AP024237.1"/>
</dbReference>
<dbReference type="EMBL" id="AP024237">
    <property type="protein sequence ID" value="BCO36715.1"/>
    <property type="molecule type" value="Genomic_DNA"/>
</dbReference>
<dbReference type="InterPro" id="IPR050090">
    <property type="entry name" value="Tyrosine_recombinase_XerCD"/>
</dbReference>
<keyword evidence="2" id="KW-0233">DNA recombination</keyword>
<dbReference type="Gene3D" id="1.10.443.10">
    <property type="entry name" value="Intergrase catalytic core"/>
    <property type="match status" value="1"/>
</dbReference>
<keyword evidence="1 3" id="KW-0238">DNA-binding</keyword>
<feature type="domain" description="Core-binding (CB)" evidence="5">
    <location>
        <begin position="24"/>
        <end position="102"/>
    </location>
</feature>
<accession>A0A7R7GV90</accession>
<evidence type="ECO:0000256" key="1">
    <source>
        <dbReference type="ARBA" id="ARBA00023125"/>
    </source>
</evidence>
<organism evidence="6 7">
    <name type="scientific">Mycobacterium heckeshornense</name>
    <dbReference type="NCBI Taxonomy" id="110505"/>
    <lineage>
        <taxon>Bacteria</taxon>
        <taxon>Bacillati</taxon>
        <taxon>Actinomycetota</taxon>
        <taxon>Actinomycetes</taxon>
        <taxon>Mycobacteriales</taxon>
        <taxon>Mycobacteriaceae</taxon>
        <taxon>Mycobacterium</taxon>
    </lineage>
</organism>
<dbReference type="InterPro" id="IPR013762">
    <property type="entry name" value="Integrase-like_cat_sf"/>
</dbReference>
<dbReference type="PROSITE" id="PS51898">
    <property type="entry name" value="TYR_RECOMBINASE"/>
    <property type="match status" value="1"/>
</dbReference>
<evidence type="ECO:0000313" key="7">
    <source>
        <dbReference type="Proteomes" id="UP000595446"/>
    </source>
</evidence>
<dbReference type="PROSITE" id="PS51900">
    <property type="entry name" value="CB"/>
    <property type="match status" value="1"/>
</dbReference>
<proteinExistence type="predicted"/>
<keyword evidence="7" id="KW-1185">Reference proteome</keyword>
<feature type="domain" description="Tyr recombinase" evidence="4">
    <location>
        <begin position="121"/>
        <end position="290"/>
    </location>
</feature>
<evidence type="ECO:0000259" key="4">
    <source>
        <dbReference type="PROSITE" id="PS51898"/>
    </source>
</evidence>
<dbReference type="GO" id="GO:0006310">
    <property type="term" value="P:DNA recombination"/>
    <property type="evidence" value="ECO:0007669"/>
    <property type="project" value="UniProtKB-KW"/>
</dbReference>
<gene>
    <name evidence="6" type="ORF">MHEC_31480</name>
</gene>
<reference evidence="6 7" key="1">
    <citation type="submission" date="2020-12" db="EMBL/GenBank/DDBJ databases">
        <title>Complete genome sequence of Mycobacterium heckeshornense JCM 15655T, closely related to a pathogenic non-tuberculous mycobacterial species Mycobacterium xenopi.</title>
        <authorList>
            <person name="Yoshida M."/>
            <person name="Fukano H."/>
            <person name="Asakura T."/>
            <person name="Suzuki M."/>
            <person name="Hoshino Y."/>
        </authorList>
    </citation>
    <scope>NUCLEOTIDE SEQUENCE [LARGE SCALE GENOMIC DNA]</scope>
    <source>
        <strain evidence="6 7">JCM 15655</strain>
    </source>
</reference>
<sequence>MSAARHHHRHLALVVPAAGSGDDDGELSALERWELYMRGAGRSNRTINETLGVLRRLEKFAGVGVESVRPLDIARFLGRPNLKPNSRAAYYGYIHSFYRWLGQNGGTNAAAQLPRPKASKGVPRPITDEQLQNLLAVRMHHRTRVMILLAAFAGLRVHEIAKIRGEDVDPQARTLRVTGKGNVTAILPLHPLLVEAAETMPRRGWWFPGNARRRGQPIRPRGVADIIGQAMDRAGIPGGTAHRLRHWYGTKLVSDGTDLRTAQTLLRHANLNTTAIYTQVSDARRTEAINRLAAGGARAQHDDGAADGPR</sequence>